<feature type="region of interest" description="Disordered" evidence="1">
    <location>
        <begin position="1"/>
        <end position="26"/>
    </location>
</feature>
<feature type="transmembrane region" description="Helical" evidence="2">
    <location>
        <begin position="422"/>
        <end position="445"/>
    </location>
</feature>
<feature type="transmembrane region" description="Helical" evidence="2">
    <location>
        <begin position="476"/>
        <end position="496"/>
    </location>
</feature>
<keyword evidence="4" id="KW-1185">Reference proteome</keyword>
<feature type="transmembrane region" description="Helical" evidence="2">
    <location>
        <begin position="533"/>
        <end position="550"/>
    </location>
</feature>
<name>A0ABZ0QS45_9FIRM</name>
<proteinExistence type="predicted"/>
<keyword evidence="2" id="KW-0472">Membrane</keyword>
<evidence type="ECO:0000256" key="1">
    <source>
        <dbReference type="SAM" id="MobiDB-lite"/>
    </source>
</evidence>
<feature type="transmembrane region" description="Helical" evidence="2">
    <location>
        <begin position="146"/>
        <end position="163"/>
    </location>
</feature>
<feature type="transmembrane region" description="Helical" evidence="2">
    <location>
        <begin position="451"/>
        <end position="469"/>
    </location>
</feature>
<reference evidence="3 4" key="1">
    <citation type="submission" date="2023-08" db="EMBL/GenBank/DDBJ databases">
        <title>Genome sequence of Thermaerobacter compostii strain Ins1, a spore-forming filamentous bacterium isolated from a deep geothermal reservoir.</title>
        <authorList>
            <person name="Bregnard D."/>
            <person name="Gonzalez D."/>
            <person name="Junier P."/>
        </authorList>
    </citation>
    <scope>NUCLEOTIDE SEQUENCE [LARGE SCALE GENOMIC DNA]</scope>
    <source>
        <strain evidence="3 4">Ins1</strain>
    </source>
</reference>
<evidence type="ECO:0000256" key="2">
    <source>
        <dbReference type="SAM" id="Phobius"/>
    </source>
</evidence>
<accession>A0ABZ0QS45</accession>
<dbReference type="Proteomes" id="UP001304683">
    <property type="component" value="Chromosome"/>
</dbReference>
<protein>
    <recommendedName>
        <fullName evidence="5">Glycosyltransferase RgtA/B/C/D-like domain-containing protein</fullName>
    </recommendedName>
</protein>
<evidence type="ECO:0008006" key="5">
    <source>
        <dbReference type="Google" id="ProtNLM"/>
    </source>
</evidence>
<keyword evidence="2" id="KW-0812">Transmembrane</keyword>
<feature type="region of interest" description="Disordered" evidence="1">
    <location>
        <begin position="580"/>
        <end position="602"/>
    </location>
</feature>
<feature type="transmembrane region" description="Helical" evidence="2">
    <location>
        <begin position="172"/>
        <end position="190"/>
    </location>
</feature>
<dbReference type="RefSeq" id="WP_318751035.1">
    <property type="nucleotide sequence ID" value="NZ_CP132508.1"/>
</dbReference>
<feature type="compositionally biased region" description="Low complexity" evidence="1">
    <location>
        <begin position="12"/>
        <end position="26"/>
    </location>
</feature>
<evidence type="ECO:0000313" key="4">
    <source>
        <dbReference type="Proteomes" id="UP001304683"/>
    </source>
</evidence>
<keyword evidence="2" id="KW-1133">Transmembrane helix</keyword>
<feature type="compositionally biased region" description="Pro residues" evidence="1">
    <location>
        <begin position="233"/>
        <end position="243"/>
    </location>
</feature>
<feature type="transmembrane region" description="Helical" evidence="2">
    <location>
        <begin position="396"/>
        <end position="415"/>
    </location>
</feature>
<dbReference type="EMBL" id="CP132508">
    <property type="protein sequence ID" value="WPD19524.1"/>
    <property type="molecule type" value="Genomic_DNA"/>
</dbReference>
<feature type="region of interest" description="Disordered" evidence="1">
    <location>
        <begin position="219"/>
        <end position="259"/>
    </location>
</feature>
<gene>
    <name evidence="3" type="ORF">Q5761_02305</name>
</gene>
<evidence type="ECO:0000313" key="3">
    <source>
        <dbReference type="EMBL" id="WPD19524.1"/>
    </source>
</evidence>
<feature type="transmembrane region" description="Helical" evidence="2">
    <location>
        <begin position="329"/>
        <end position="347"/>
    </location>
</feature>
<feature type="transmembrane region" description="Helical" evidence="2">
    <location>
        <begin position="292"/>
        <end position="317"/>
    </location>
</feature>
<sequence length="602" mass="63123">MRQAVFGSRSLGPKAARPGRRPAGAVPAARRAFGEADVARRAVGLFLLLAVIYSLSADLRASRGAAITGDEPFYLLTTQSLLEDGDLDLRQQYARASYRSFFDHPDGLWMQSVPTADGRILSPHNPGLSVLLIPGFALAGLRGAQFQLQLLAALTFALTYVWVARRTGETRWSAWATLAVALSATPFVYATEIYPEVPAALALVAALLVLARDERAPGAQAGSGAGEEGGRPTVPPGGPPPWAPAGTGRAPVPPGSCGGGSRRLGGRIAAIGRGQQAPGPGAGHPGEIGRCAVLALLLAALCWLGIKYAPLAAVVAAAAAWRAGRRGRWALGLAALVLGIPYVLFHLRVFGALTPYSVNVVYAGQSTPEVLQAHLTDLANRFYRLWGLFVDRRFGLVRWAPVLLLALPGWVMAARDRGGGRLALALALVQHLVATFVAITMMGWWFPGRTLMTVLPLYALPITLVLQRAGRRARGAFAVLAAVSLAITAALVRSVGAGQVTVAVDPFAMPVAWFAAMGRLFPDYRAWTPTTTALTALWLAVFAGLGAWGWRLVRRGDAAVPAASPVRGAADRAGCAAAPPAASAGVHRRTNPAKGGGWPPGR</sequence>
<organism evidence="3 4">
    <name type="scientific">Thermaerobacter composti</name>
    <dbReference type="NCBI Taxonomy" id="554949"/>
    <lineage>
        <taxon>Bacteria</taxon>
        <taxon>Bacillati</taxon>
        <taxon>Bacillota</taxon>
        <taxon>Clostridia</taxon>
        <taxon>Eubacteriales</taxon>
        <taxon>Clostridiales Family XVII. Incertae Sedis</taxon>
        <taxon>Thermaerobacter</taxon>
    </lineage>
</organism>